<name>A0A6L2PK73_COPFO</name>
<evidence type="ECO:0000256" key="3">
    <source>
        <dbReference type="ARBA" id="ARBA00009726"/>
    </source>
</evidence>
<accession>A0A6L2PK73</accession>
<dbReference type="FunFam" id="3.40.50.300:FF:000074">
    <property type="entry name" value="Multidrug resistance-associated protein 5 isoform 1"/>
    <property type="match status" value="1"/>
</dbReference>
<evidence type="ECO:0000256" key="14">
    <source>
        <dbReference type="ARBA" id="ARBA00024220"/>
    </source>
</evidence>
<dbReference type="CDD" id="cd03244">
    <property type="entry name" value="ABCC_MRP_domain2"/>
    <property type="match status" value="1"/>
</dbReference>
<dbReference type="GO" id="GO:0005524">
    <property type="term" value="F:ATP binding"/>
    <property type="evidence" value="ECO:0007669"/>
    <property type="project" value="UniProtKB-KW"/>
</dbReference>
<keyword evidence="9" id="KW-0547">Nucleotide-binding</keyword>
<dbReference type="Pfam" id="PF24357">
    <property type="entry name" value="TMD0_ABC"/>
    <property type="match status" value="1"/>
</dbReference>
<organism evidence="20 21">
    <name type="scientific">Coptotermes formosanus</name>
    <name type="common">Formosan subterranean termite</name>
    <dbReference type="NCBI Taxonomy" id="36987"/>
    <lineage>
        <taxon>Eukaryota</taxon>
        <taxon>Metazoa</taxon>
        <taxon>Ecdysozoa</taxon>
        <taxon>Arthropoda</taxon>
        <taxon>Hexapoda</taxon>
        <taxon>Insecta</taxon>
        <taxon>Pterygota</taxon>
        <taxon>Neoptera</taxon>
        <taxon>Polyneoptera</taxon>
        <taxon>Dictyoptera</taxon>
        <taxon>Blattodea</taxon>
        <taxon>Blattoidea</taxon>
        <taxon>Termitoidae</taxon>
        <taxon>Rhinotermitidae</taxon>
        <taxon>Coptotermes</taxon>
    </lineage>
</organism>
<dbReference type="EMBL" id="BLKM01000227">
    <property type="protein sequence ID" value="GFG30477.1"/>
    <property type="molecule type" value="Genomic_DNA"/>
</dbReference>
<dbReference type="Proteomes" id="UP000502823">
    <property type="component" value="Unassembled WGS sequence"/>
</dbReference>
<gene>
    <name evidence="20" type="ORF">Cfor_08104</name>
</gene>
<comment type="catalytic activity">
    <reaction evidence="15">
        <text>leukotriene C4(in) + ATP + H2O = leukotriene C4(out) + ADP + phosphate + H(+)</text>
        <dbReference type="Rhea" id="RHEA:38963"/>
        <dbReference type="ChEBI" id="CHEBI:15377"/>
        <dbReference type="ChEBI" id="CHEBI:15378"/>
        <dbReference type="ChEBI" id="CHEBI:30616"/>
        <dbReference type="ChEBI" id="CHEBI:43474"/>
        <dbReference type="ChEBI" id="CHEBI:57973"/>
        <dbReference type="ChEBI" id="CHEBI:456216"/>
    </reaction>
    <physiologicalReaction direction="left-to-right" evidence="15">
        <dbReference type="Rhea" id="RHEA:38964"/>
    </physiologicalReaction>
</comment>
<dbReference type="FunFam" id="1.20.1560.10:FF:000020">
    <property type="entry name" value="ABC metal ion transporter"/>
    <property type="match status" value="1"/>
</dbReference>
<dbReference type="FunFam" id="3.40.50.300:FF:000293">
    <property type="entry name" value="ATP binding cassette subfamily C member 1"/>
    <property type="match status" value="1"/>
</dbReference>
<dbReference type="GO" id="GO:0000323">
    <property type="term" value="C:lytic vacuole"/>
    <property type="evidence" value="ECO:0007669"/>
    <property type="project" value="UniProtKB-ARBA"/>
</dbReference>
<evidence type="ECO:0000256" key="8">
    <source>
        <dbReference type="ARBA" id="ARBA00022737"/>
    </source>
</evidence>
<feature type="region of interest" description="Disordered" evidence="16">
    <location>
        <begin position="883"/>
        <end position="944"/>
    </location>
</feature>
<keyword evidence="11" id="KW-1278">Translocase</keyword>
<dbReference type="InterPro" id="IPR011527">
    <property type="entry name" value="ABC1_TM_dom"/>
</dbReference>
<dbReference type="InterPro" id="IPR003439">
    <property type="entry name" value="ABC_transporter-like_ATP-bd"/>
</dbReference>
<feature type="domain" description="ABC transporter" evidence="18">
    <location>
        <begin position="621"/>
        <end position="845"/>
    </location>
</feature>
<evidence type="ECO:0000256" key="11">
    <source>
        <dbReference type="ARBA" id="ARBA00022967"/>
    </source>
</evidence>
<feature type="transmembrane region" description="Helical" evidence="17">
    <location>
        <begin position="119"/>
        <end position="138"/>
    </location>
</feature>
<dbReference type="PANTHER" id="PTHR24223">
    <property type="entry name" value="ATP-BINDING CASSETTE SUB-FAMILY C"/>
    <property type="match status" value="1"/>
</dbReference>
<feature type="compositionally biased region" description="Low complexity" evidence="16">
    <location>
        <begin position="911"/>
        <end position="928"/>
    </location>
</feature>
<feature type="transmembrane region" description="Helical" evidence="17">
    <location>
        <begin position="361"/>
        <end position="382"/>
    </location>
</feature>
<feature type="transmembrane region" description="Helical" evidence="17">
    <location>
        <begin position="1017"/>
        <end position="1043"/>
    </location>
</feature>
<feature type="transmembrane region" description="Helical" evidence="17">
    <location>
        <begin position="311"/>
        <end position="329"/>
    </location>
</feature>
<keyword evidence="7 17" id="KW-0812">Transmembrane</keyword>
<dbReference type="GO" id="GO:0005886">
    <property type="term" value="C:plasma membrane"/>
    <property type="evidence" value="ECO:0007669"/>
    <property type="project" value="UniProtKB-SubCell"/>
</dbReference>
<feature type="transmembrane region" description="Helical" evidence="17">
    <location>
        <begin position="446"/>
        <end position="468"/>
    </location>
</feature>
<dbReference type="EC" id="7.6.2.3" evidence="14"/>
<dbReference type="OrthoDB" id="6500128at2759"/>
<dbReference type="InterPro" id="IPR036640">
    <property type="entry name" value="ABC1_TM_sf"/>
</dbReference>
<keyword evidence="13 17" id="KW-0472">Membrane</keyword>
<dbReference type="SMART" id="SM00382">
    <property type="entry name" value="AAA"/>
    <property type="match status" value="2"/>
</dbReference>
<dbReference type="SUPFAM" id="SSF90123">
    <property type="entry name" value="ABC transporter transmembrane region"/>
    <property type="match status" value="2"/>
</dbReference>
<dbReference type="Gene3D" id="1.20.1560.10">
    <property type="entry name" value="ABC transporter type 1, transmembrane domain"/>
    <property type="match status" value="2"/>
</dbReference>
<evidence type="ECO:0000313" key="20">
    <source>
        <dbReference type="EMBL" id="GFG30477.1"/>
    </source>
</evidence>
<keyword evidence="5" id="KW-1003">Cell membrane</keyword>
<feature type="transmembrane region" description="Helical" evidence="17">
    <location>
        <begin position="1203"/>
        <end position="1224"/>
    </location>
</feature>
<evidence type="ECO:0000259" key="19">
    <source>
        <dbReference type="PROSITE" id="PS50929"/>
    </source>
</evidence>
<evidence type="ECO:0000256" key="15">
    <source>
        <dbReference type="ARBA" id="ARBA00047523"/>
    </source>
</evidence>
<dbReference type="FunCoup" id="A0A6L2PK73">
    <property type="interactions" value="380"/>
</dbReference>
<feature type="domain" description="ABC transmembrane type-1" evidence="19">
    <location>
        <begin position="978"/>
        <end position="1260"/>
    </location>
</feature>
<protein>
    <recommendedName>
        <fullName evidence="14">ABC-type glutathione-S-conjugate transporter</fullName>
        <ecNumber evidence="14">7.6.2.3</ecNumber>
    </recommendedName>
</protein>
<dbReference type="CDD" id="cd18603">
    <property type="entry name" value="ABC_6TM_MRP1_2_3_6_D2_like"/>
    <property type="match status" value="1"/>
</dbReference>
<dbReference type="GO" id="GO:0015431">
    <property type="term" value="F:ABC-type glutathione S-conjugate transporter activity"/>
    <property type="evidence" value="ECO:0007669"/>
    <property type="project" value="UniProtKB-EC"/>
</dbReference>
<comment type="subcellular location">
    <subcellularLocation>
        <location evidence="2">Cell membrane</location>
        <topology evidence="2">Multi-pass membrane protein</topology>
    </subcellularLocation>
    <subcellularLocation>
        <location evidence="1">Vacuole membrane</location>
        <topology evidence="1">Multi-pass membrane protein</topology>
    </subcellularLocation>
</comment>
<comment type="caution">
    <text evidence="20">The sequence shown here is derived from an EMBL/GenBank/DDBJ whole genome shotgun (WGS) entry which is preliminary data.</text>
</comment>
<evidence type="ECO:0000256" key="6">
    <source>
        <dbReference type="ARBA" id="ARBA00022554"/>
    </source>
</evidence>
<feature type="transmembrane region" description="Helical" evidence="17">
    <location>
        <begin position="572"/>
        <end position="592"/>
    </location>
</feature>
<sequence>MASGRLVWYFSSAFDRQLSPKCNGSWESNASETWYTESPKLSPCFQNTVLVWTPCLFLWVFAPLETYYILHSKTRNIPWNWLNVSKLVVTVVLVILAAADLGHSIERSASGEEVSSSDFCSPLIQIATFSLSGVLVMYNRVRGRRTSGILFLFWCFLALCGVVRYHYELTYTNSEQEDRVFPFVTYMIYYPLVLGVLIFSCYADAAPRFSEYPPVERPCPEQTASFLSKLFFSWFDALAWKGFRKPLEAKDLWNMNPEDTAREIVPVFDKHWNETIRKTSNVPSPKASFRKRSGNVDFVGGKQRKKCQASILPALCKAFGSTFVFGSLLKLVQDILTFVQPQLLKLLISFVEAQEDLWKGYLYAVLMFAAASVQTLILAQYFNRMLFALRMSNTARKESTVGEIVNLMSVDAQRFTDLTTYLNMIWSAPLQIALALYFLWDILGPSVLAGLAVMIILIPVNGVIANRVKTLQIKQMKNKDERVKLMNEVLNGIKVLKLYAWEPSFEQQILKIRNKEIVVLKQAAYLNASTTFLWSCAPFLVSLVTFATFVLSDPENILDSKTAFVSLSLFNILRFPLSMLPMLISSMVQARVSIKRVNKFMSSEELDPNSVHHDVCEKYPLVIENGTFSWGTDEPAILRSINLSFKQGSLVAVVGTVGSGKSSLVSAFLGEMDKITGRVNTKGSVAYVPQQAWIQNATLQDNILFGRSIDHASYQRVVEACALKPDLAMLPAGDQTEIGEKGINLSGGQKQRVSLARAVYNNADIYFLDDPLSAVDSHVGKHIFENVIGPNGILRKKTRLLVTHGITYLPEVDVIVVLKDGEVTELGTYRQLLDKKGAFAEFLVQHLQEIDDDDGTSEVELDEIKQQLENTIGTEALQQKLVRARSRVSESQSDMGSLSGEKRSLSGSLNRQQSVESSTERSSSLRRLNSVDKDTVPNSVTKPSGDKLIEAERAETGRVKWHVYTHYLRNIGVFLSGATVFFNVVFQGFSIGSNVWLSEWSNDKSMYGNETDGRKQNLYLGVYGALGVGQVIAVLISSLYLALGTLQAANHLHSQMLSHVLANPLSFFDTTPTGRILNRFNKDIDTLDNTIPYNIRAWLACLLSVIATLVVISYSTPIFIFVIVPVGIIYYFIQRFYVATSRQLKRLESVSRSPIYSHFGESIQGAQTIRAYNVQQRFIRESEEKVDFNQICYCPSIIANRWLAVRLEMVGNFIIFFASLFAVLGRDTMSPGLVGLSVSYALQITQTLNWLVRMTSDVETNIVAVERIKEYSETEQEAPWDVPTNQPSSSWPENGQVEFKDYQVRYREGLDLVLRGISFTVKGGEKVGIVGRTGAGKSSLTLGLFRIIESAGGQILIDGMDLSKLGLHALRSRLTIIPQDPVLFSGTLRVNLDPFGRHSDAEIWLALEHAHLKAFVKTLPDALEHPVSEGGENLSVGQRQLICLARALLRKTKVLILDEATAAVDLETDDLIQMTIRSEFKDCTILTIAHRLNTIMDSNRVIVLDRGMLVEYDTPDALLQNKASIFHSMAKDAGL</sequence>
<dbReference type="GO" id="GO:0016887">
    <property type="term" value="F:ATP hydrolysis activity"/>
    <property type="evidence" value="ECO:0007669"/>
    <property type="project" value="InterPro"/>
</dbReference>
<feature type="transmembrane region" description="Helical" evidence="17">
    <location>
        <begin position="81"/>
        <end position="99"/>
    </location>
</feature>
<dbReference type="InterPro" id="IPR027417">
    <property type="entry name" value="P-loop_NTPase"/>
</dbReference>
<evidence type="ECO:0000313" key="21">
    <source>
        <dbReference type="Proteomes" id="UP000502823"/>
    </source>
</evidence>
<dbReference type="Pfam" id="PF00664">
    <property type="entry name" value="ABC_membrane"/>
    <property type="match status" value="2"/>
</dbReference>
<dbReference type="PANTHER" id="PTHR24223:SF443">
    <property type="entry name" value="MULTIDRUG-RESISTANCE LIKE PROTEIN 1, ISOFORM I"/>
    <property type="match status" value="1"/>
</dbReference>
<feature type="transmembrane region" description="Helical" evidence="17">
    <location>
        <begin position="1095"/>
        <end position="1112"/>
    </location>
</feature>
<comment type="similarity">
    <text evidence="3">Belongs to the ABC transporter superfamily. ABCC family. Conjugate transporter (TC 3.A.1.208) subfamily.</text>
</comment>
<feature type="domain" description="ABC transporter" evidence="18">
    <location>
        <begin position="1297"/>
        <end position="1531"/>
    </location>
</feature>
<dbReference type="SUPFAM" id="SSF52540">
    <property type="entry name" value="P-loop containing nucleoside triphosphate hydrolases"/>
    <property type="match status" value="2"/>
</dbReference>
<dbReference type="FunFam" id="1.20.1560.10:FF:000001">
    <property type="entry name" value="ATP-binding cassette subfamily C member 1"/>
    <property type="match status" value="1"/>
</dbReference>
<feature type="transmembrane region" description="Helical" evidence="17">
    <location>
        <begin position="150"/>
        <end position="167"/>
    </location>
</feature>
<dbReference type="CDD" id="cd03250">
    <property type="entry name" value="ABCC_MRP_domain1"/>
    <property type="match status" value="1"/>
</dbReference>
<dbReference type="InParanoid" id="A0A6L2PK73"/>
<dbReference type="GO" id="GO:0005774">
    <property type="term" value="C:vacuolar membrane"/>
    <property type="evidence" value="ECO:0007669"/>
    <property type="project" value="UniProtKB-SubCell"/>
</dbReference>
<evidence type="ECO:0000256" key="7">
    <source>
        <dbReference type="ARBA" id="ARBA00022692"/>
    </source>
</evidence>
<keyword evidence="12 17" id="KW-1133">Transmembrane helix</keyword>
<keyword evidence="8" id="KW-0677">Repeat</keyword>
<dbReference type="CDD" id="cd18595">
    <property type="entry name" value="ABC_6TM_MRP1_2_3_6_D1_like"/>
    <property type="match status" value="1"/>
</dbReference>
<evidence type="ECO:0000256" key="5">
    <source>
        <dbReference type="ARBA" id="ARBA00022475"/>
    </source>
</evidence>
<dbReference type="PROSITE" id="PS00211">
    <property type="entry name" value="ABC_TRANSPORTER_1"/>
    <property type="match status" value="2"/>
</dbReference>
<dbReference type="InterPro" id="IPR056227">
    <property type="entry name" value="TMD0_ABC"/>
</dbReference>
<dbReference type="Pfam" id="PF00005">
    <property type="entry name" value="ABC_tran"/>
    <property type="match status" value="2"/>
</dbReference>
<dbReference type="Gene3D" id="3.40.50.300">
    <property type="entry name" value="P-loop containing nucleotide triphosphate hydrolases"/>
    <property type="match status" value="2"/>
</dbReference>
<feature type="transmembrane region" description="Helical" evidence="17">
    <location>
        <begin position="421"/>
        <end position="440"/>
    </location>
</feature>
<evidence type="ECO:0000259" key="18">
    <source>
        <dbReference type="PROSITE" id="PS50893"/>
    </source>
</evidence>
<dbReference type="NCBIfam" id="TIGR00957">
    <property type="entry name" value="MRP_assoc_pro"/>
    <property type="match status" value="1"/>
</dbReference>
<evidence type="ECO:0000256" key="9">
    <source>
        <dbReference type="ARBA" id="ARBA00022741"/>
    </source>
</evidence>
<dbReference type="PROSITE" id="PS50929">
    <property type="entry name" value="ABC_TM1F"/>
    <property type="match status" value="2"/>
</dbReference>
<evidence type="ECO:0000256" key="10">
    <source>
        <dbReference type="ARBA" id="ARBA00022840"/>
    </source>
</evidence>
<evidence type="ECO:0000256" key="1">
    <source>
        <dbReference type="ARBA" id="ARBA00004128"/>
    </source>
</evidence>
<feature type="transmembrane region" description="Helical" evidence="17">
    <location>
        <begin position="49"/>
        <end position="69"/>
    </location>
</feature>
<evidence type="ECO:0000256" key="16">
    <source>
        <dbReference type="SAM" id="MobiDB-lite"/>
    </source>
</evidence>
<feature type="domain" description="ABC transmembrane type-1" evidence="19">
    <location>
        <begin position="324"/>
        <end position="589"/>
    </location>
</feature>
<feature type="transmembrane region" description="Helical" evidence="17">
    <location>
        <begin position="187"/>
        <end position="205"/>
    </location>
</feature>
<evidence type="ECO:0000256" key="12">
    <source>
        <dbReference type="ARBA" id="ARBA00022989"/>
    </source>
</evidence>
<keyword evidence="4" id="KW-0813">Transport</keyword>
<proteinExistence type="inferred from homology"/>
<dbReference type="PROSITE" id="PS50893">
    <property type="entry name" value="ABC_TRANSPORTER_2"/>
    <property type="match status" value="2"/>
</dbReference>
<evidence type="ECO:0000256" key="13">
    <source>
        <dbReference type="ARBA" id="ARBA00023136"/>
    </source>
</evidence>
<keyword evidence="21" id="KW-1185">Reference proteome</keyword>
<dbReference type="InterPro" id="IPR017871">
    <property type="entry name" value="ABC_transporter-like_CS"/>
</dbReference>
<dbReference type="InterPro" id="IPR005292">
    <property type="entry name" value="MRP"/>
</dbReference>
<dbReference type="InterPro" id="IPR050173">
    <property type="entry name" value="ABC_transporter_C-like"/>
</dbReference>
<reference evidence="21" key="1">
    <citation type="submission" date="2020-01" db="EMBL/GenBank/DDBJ databases">
        <title>Draft genome sequence of the Termite Coptotermes fromosanus.</title>
        <authorList>
            <person name="Itakura S."/>
            <person name="Yosikawa Y."/>
            <person name="Umezawa K."/>
        </authorList>
    </citation>
    <scope>NUCLEOTIDE SEQUENCE [LARGE SCALE GENOMIC DNA]</scope>
</reference>
<keyword evidence="10" id="KW-0067">ATP-binding</keyword>
<evidence type="ECO:0000256" key="17">
    <source>
        <dbReference type="SAM" id="Phobius"/>
    </source>
</evidence>
<keyword evidence="6" id="KW-0926">Vacuole</keyword>
<feature type="transmembrane region" description="Helical" evidence="17">
    <location>
        <begin position="531"/>
        <end position="552"/>
    </location>
</feature>
<feature type="non-terminal residue" evidence="20">
    <location>
        <position position="1535"/>
    </location>
</feature>
<evidence type="ECO:0000256" key="2">
    <source>
        <dbReference type="ARBA" id="ARBA00004651"/>
    </source>
</evidence>
<dbReference type="InterPro" id="IPR003593">
    <property type="entry name" value="AAA+_ATPase"/>
</dbReference>
<feature type="transmembrane region" description="Helical" evidence="17">
    <location>
        <begin position="1118"/>
        <end position="1138"/>
    </location>
</feature>
<feature type="transmembrane region" description="Helical" evidence="17">
    <location>
        <begin position="971"/>
        <end position="997"/>
    </location>
</feature>
<evidence type="ECO:0000256" key="4">
    <source>
        <dbReference type="ARBA" id="ARBA00022448"/>
    </source>
</evidence>